<organism evidence="9 10">
    <name type="scientific">Bursaphelenchus okinawaensis</name>
    <dbReference type="NCBI Taxonomy" id="465554"/>
    <lineage>
        <taxon>Eukaryota</taxon>
        <taxon>Metazoa</taxon>
        <taxon>Ecdysozoa</taxon>
        <taxon>Nematoda</taxon>
        <taxon>Chromadorea</taxon>
        <taxon>Rhabditida</taxon>
        <taxon>Tylenchina</taxon>
        <taxon>Tylenchomorpha</taxon>
        <taxon>Aphelenchoidea</taxon>
        <taxon>Aphelenchoididae</taxon>
        <taxon>Bursaphelenchus</taxon>
    </lineage>
</organism>
<evidence type="ECO:0000313" key="9">
    <source>
        <dbReference type="EMBL" id="CAD5228596.1"/>
    </source>
</evidence>
<keyword evidence="10" id="KW-1185">Reference proteome</keyword>
<reference evidence="9" key="1">
    <citation type="submission" date="2020-09" db="EMBL/GenBank/DDBJ databases">
        <authorList>
            <person name="Kikuchi T."/>
        </authorList>
    </citation>
    <scope>NUCLEOTIDE SEQUENCE</scope>
    <source>
        <strain evidence="9">SH1</strain>
    </source>
</reference>
<evidence type="ECO:0000256" key="4">
    <source>
        <dbReference type="ARBA" id="ARBA00022771"/>
    </source>
</evidence>
<dbReference type="OrthoDB" id="10255185at2759"/>
<dbReference type="PANTHER" id="PTHR13555:SF25">
    <property type="entry name" value="ZINC FINGER C2HC DOMAIN-CONTAINING PROTEIN 1A"/>
    <property type="match status" value="1"/>
</dbReference>
<keyword evidence="2" id="KW-0479">Metal-binding</keyword>
<evidence type="ECO:0000256" key="1">
    <source>
        <dbReference type="ARBA" id="ARBA00010843"/>
    </source>
</evidence>
<dbReference type="EMBL" id="CAJFCW020000006">
    <property type="protein sequence ID" value="CAG9124719.1"/>
    <property type="molecule type" value="Genomic_DNA"/>
</dbReference>
<feature type="region of interest" description="Disordered" evidence="7">
    <location>
        <begin position="1"/>
        <end position="31"/>
    </location>
</feature>
<feature type="region of interest" description="Disordered" evidence="7">
    <location>
        <begin position="165"/>
        <end position="353"/>
    </location>
</feature>
<dbReference type="PROSITE" id="PS52027">
    <property type="entry name" value="ZF_C2HC_C3H"/>
    <property type="match status" value="2"/>
</dbReference>
<protein>
    <recommendedName>
        <fullName evidence="8">C2HC/C3H-type domain-containing protein</fullName>
    </recommendedName>
</protein>
<feature type="compositionally biased region" description="Polar residues" evidence="7">
    <location>
        <begin position="173"/>
        <end position="191"/>
    </location>
</feature>
<dbReference type="InterPro" id="IPR049899">
    <property type="entry name" value="Znf_C2HC_C3H"/>
</dbReference>
<feature type="compositionally biased region" description="Polar residues" evidence="7">
    <location>
        <begin position="207"/>
        <end position="218"/>
    </location>
</feature>
<dbReference type="Proteomes" id="UP000783686">
    <property type="component" value="Unassembled WGS sequence"/>
</dbReference>
<gene>
    <name evidence="9" type="ORF">BOKJ2_LOCUS12757</name>
</gene>
<comment type="similarity">
    <text evidence="1">Belongs to the ZC2HC1 family.</text>
</comment>
<keyword evidence="5" id="KW-0862">Zinc</keyword>
<evidence type="ECO:0000313" key="10">
    <source>
        <dbReference type="Proteomes" id="UP000614601"/>
    </source>
</evidence>
<dbReference type="EMBL" id="CAJFDH010000006">
    <property type="protein sequence ID" value="CAD5228596.1"/>
    <property type="molecule type" value="Genomic_DNA"/>
</dbReference>
<feature type="domain" description="C2HC/C3H-type" evidence="8">
    <location>
        <begin position="33"/>
        <end position="62"/>
    </location>
</feature>
<keyword evidence="4 6" id="KW-0863">Zinc-finger</keyword>
<evidence type="ECO:0000256" key="5">
    <source>
        <dbReference type="ARBA" id="ARBA00022833"/>
    </source>
</evidence>
<dbReference type="InterPro" id="IPR026319">
    <property type="entry name" value="ZC2HC1A/B-like"/>
</dbReference>
<evidence type="ECO:0000259" key="8">
    <source>
        <dbReference type="PROSITE" id="PS52027"/>
    </source>
</evidence>
<evidence type="ECO:0000256" key="2">
    <source>
        <dbReference type="ARBA" id="ARBA00022723"/>
    </source>
</evidence>
<accession>A0A811LNC3</accession>
<dbReference type="AlphaFoldDB" id="A0A811LNC3"/>
<feature type="compositionally biased region" description="Polar residues" evidence="7">
    <location>
        <begin position="245"/>
        <end position="260"/>
    </location>
</feature>
<feature type="region of interest" description="Disordered" evidence="7">
    <location>
        <begin position="366"/>
        <end position="406"/>
    </location>
</feature>
<keyword evidence="3" id="KW-0677">Repeat</keyword>
<dbReference type="PANTHER" id="PTHR13555">
    <property type="entry name" value="C2H2 ZINC FINGER CGI-62-RELATED"/>
    <property type="match status" value="1"/>
</dbReference>
<name>A0A811LNC3_9BILA</name>
<feature type="compositionally biased region" description="Low complexity" evidence="7">
    <location>
        <begin position="288"/>
        <end position="301"/>
    </location>
</feature>
<evidence type="ECO:0000256" key="3">
    <source>
        <dbReference type="ARBA" id="ARBA00022737"/>
    </source>
</evidence>
<evidence type="ECO:0000256" key="6">
    <source>
        <dbReference type="PROSITE-ProRule" id="PRU01371"/>
    </source>
</evidence>
<dbReference type="Pfam" id="PF13913">
    <property type="entry name" value="zf-C2HC_2"/>
    <property type="match status" value="2"/>
</dbReference>
<sequence length="406" mass="44362">MTSSKLPPNPHDNLAAVAGQNGTFKDDRDPKEKTYPCKVCGRHFIKSSLVKHEPACKKLTKVQRKVFDSGKQRAQGSDITLQAVRKAQKEKEKAGGVFQRPKTHWRERHEEFIGAVSASRKVEHALKTGAPLPPPPKTSVNPNYIRCDYCGRSFNPTAAERHIPFCREKNGRQKTTMSRSQSVGRTHTSKSTESRSQSRRQSRDHSPITSHSAALQSRQRVRTGSGKSPAPVNGRVPTGMPKSRAGQQTNSASHTRTSALPTPVKSRSAPRTTSAASRASTVKGKSNPTTPQTPKPSTGKPKTPKTPKPKTPAKVAPIVPKTPTVPKTSKTLSKAAKQPKTPKIRSKSRSPMLELRELNGFALAAPYSKDSERSKSRNGIKKSGSSKNIMEIERISTRNGSKKVKS</sequence>
<comment type="caution">
    <text evidence="9">The sequence shown here is derived from an EMBL/GenBank/DDBJ whole genome shotgun (WGS) entry which is preliminary data.</text>
</comment>
<feature type="compositionally biased region" description="Low complexity" evidence="7">
    <location>
        <begin position="266"/>
        <end position="281"/>
    </location>
</feature>
<proteinExistence type="inferred from homology"/>
<feature type="domain" description="C2HC/C3H-type" evidence="8">
    <location>
        <begin position="143"/>
        <end position="172"/>
    </location>
</feature>
<evidence type="ECO:0000256" key="7">
    <source>
        <dbReference type="SAM" id="MobiDB-lite"/>
    </source>
</evidence>
<dbReference type="Proteomes" id="UP000614601">
    <property type="component" value="Unassembled WGS sequence"/>
</dbReference>
<dbReference type="GO" id="GO:0008270">
    <property type="term" value="F:zinc ion binding"/>
    <property type="evidence" value="ECO:0007669"/>
    <property type="project" value="UniProtKB-KW"/>
</dbReference>
<dbReference type="Gene3D" id="3.30.160.60">
    <property type="entry name" value="Classic Zinc Finger"/>
    <property type="match status" value="1"/>
</dbReference>
<feature type="compositionally biased region" description="Low complexity" evidence="7">
    <location>
        <begin position="312"/>
        <end position="331"/>
    </location>
</feature>